<keyword evidence="1" id="KW-0812">Transmembrane</keyword>
<organism evidence="2 3">
    <name type="scientific">Pteropus alecto</name>
    <name type="common">Black flying fox</name>
    <dbReference type="NCBI Taxonomy" id="9402"/>
    <lineage>
        <taxon>Eukaryota</taxon>
        <taxon>Metazoa</taxon>
        <taxon>Chordata</taxon>
        <taxon>Craniata</taxon>
        <taxon>Vertebrata</taxon>
        <taxon>Euteleostomi</taxon>
        <taxon>Mammalia</taxon>
        <taxon>Eutheria</taxon>
        <taxon>Laurasiatheria</taxon>
        <taxon>Chiroptera</taxon>
        <taxon>Yinpterochiroptera</taxon>
        <taxon>Pteropodoidea</taxon>
        <taxon>Pteropodidae</taxon>
        <taxon>Pteropodinae</taxon>
        <taxon>Pteropus</taxon>
    </lineage>
</organism>
<keyword evidence="1" id="KW-1133">Transmembrane helix</keyword>
<dbReference type="InParanoid" id="L5K5A2"/>
<gene>
    <name evidence="2" type="ORF">PAL_GLEAN10017440</name>
</gene>
<evidence type="ECO:0000313" key="2">
    <source>
        <dbReference type="EMBL" id="ELK05941.1"/>
    </source>
</evidence>
<dbReference type="STRING" id="9402.L5K5A2"/>
<evidence type="ECO:0000256" key="1">
    <source>
        <dbReference type="SAM" id="Phobius"/>
    </source>
</evidence>
<name>L5K5A2_PTEAL</name>
<protein>
    <submittedName>
        <fullName evidence="2">Tetraspanin-2</fullName>
    </submittedName>
</protein>
<reference evidence="3" key="1">
    <citation type="journal article" date="2013" name="Science">
        <title>Comparative analysis of bat genomes provides insight into the evolution of flight and immunity.</title>
        <authorList>
            <person name="Zhang G."/>
            <person name="Cowled C."/>
            <person name="Shi Z."/>
            <person name="Huang Z."/>
            <person name="Bishop-Lilly K.A."/>
            <person name="Fang X."/>
            <person name="Wynne J.W."/>
            <person name="Xiong Z."/>
            <person name="Baker M.L."/>
            <person name="Zhao W."/>
            <person name="Tachedjian M."/>
            <person name="Zhu Y."/>
            <person name="Zhou P."/>
            <person name="Jiang X."/>
            <person name="Ng J."/>
            <person name="Yang L."/>
            <person name="Wu L."/>
            <person name="Xiao J."/>
            <person name="Feng Y."/>
            <person name="Chen Y."/>
            <person name="Sun X."/>
            <person name="Zhang Y."/>
            <person name="Marsh G.A."/>
            <person name="Crameri G."/>
            <person name="Broder C.C."/>
            <person name="Frey K.G."/>
            <person name="Wang L.F."/>
            <person name="Wang J."/>
        </authorList>
    </citation>
    <scope>NUCLEOTIDE SEQUENCE [LARGE SCALE GENOMIC DNA]</scope>
</reference>
<evidence type="ECO:0000313" key="3">
    <source>
        <dbReference type="Proteomes" id="UP000010552"/>
    </source>
</evidence>
<dbReference type="AlphaFoldDB" id="L5K5A2"/>
<proteinExistence type="predicted"/>
<keyword evidence="3" id="KW-1185">Reference proteome</keyword>
<accession>L5K5A2</accession>
<dbReference type="Proteomes" id="UP000010552">
    <property type="component" value="Unassembled WGS sequence"/>
</dbReference>
<sequence length="68" mass="7243">MKSDIGREGCLSNTLALGKNCIDEIETIISVKLQLIGIVGIGIAGLTIFGMIFSMVLCCAIRNSRDVI</sequence>
<dbReference type="EMBL" id="KB031037">
    <property type="protein sequence ID" value="ELK05941.1"/>
    <property type="molecule type" value="Genomic_DNA"/>
</dbReference>
<keyword evidence="1" id="KW-0472">Membrane</keyword>
<feature type="transmembrane region" description="Helical" evidence="1">
    <location>
        <begin position="35"/>
        <end position="61"/>
    </location>
</feature>